<keyword evidence="2" id="KW-1185">Reference proteome</keyword>
<dbReference type="EMBL" id="MNPJ01000020">
    <property type="protein sequence ID" value="OQS54444.1"/>
    <property type="molecule type" value="Genomic_DNA"/>
</dbReference>
<dbReference type="InterPro" id="IPR014722">
    <property type="entry name" value="Rib_uL2_dom2"/>
</dbReference>
<protein>
    <recommendedName>
        <fullName evidence="3">Translation initiation factor IF-5A</fullName>
    </recommendedName>
</protein>
<evidence type="ECO:0008006" key="3">
    <source>
        <dbReference type="Google" id="ProtNLM"/>
    </source>
</evidence>
<evidence type="ECO:0000313" key="1">
    <source>
        <dbReference type="EMBL" id="OQS54444.1"/>
    </source>
</evidence>
<sequence length="185" mass="21074">MKASLLDGKELQKGNKYAEVKDKQINFYKVLDFSVSKPGKHGSSKKLVKSTNLRNGRNNESIFGGGINVYAIDDFEFILKPIYMVNSDFTEFCTDLETEEYLYISTFDLVGQELIKYFRQKNISKSADDLLTDQDGNRLCLLMNECNLDENTGTFLWDIVYVPESDLEKKVQPGTLFDEFIAKGG</sequence>
<name>A0A1W0E5D3_9MICR</name>
<organism evidence="1 2">
    <name type="scientific">Ecytonucleospora hepatopenaei</name>
    <dbReference type="NCBI Taxonomy" id="646526"/>
    <lineage>
        <taxon>Eukaryota</taxon>
        <taxon>Fungi</taxon>
        <taxon>Fungi incertae sedis</taxon>
        <taxon>Microsporidia</taxon>
        <taxon>Enterocytozoonidae</taxon>
        <taxon>Ecytonucleospora</taxon>
    </lineage>
</organism>
<dbReference type="SUPFAM" id="SSF50104">
    <property type="entry name" value="Translation proteins SH3-like domain"/>
    <property type="match status" value="1"/>
</dbReference>
<dbReference type="AlphaFoldDB" id="A0A1W0E5D3"/>
<comment type="caution">
    <text evidence="1">The sequence shown here is derived from an EMBL/GenBank/DDBJ whole genome shotgun (WGS) entry which is preliminary data.</text>
</comment>
<proteinExistence type="predicted"/>
<dbReference type="InterPro" id="IPR008991">
    <property type="entry name" value="Translation_prot_SH3-like_sf"/>
</dbReference>
<reference evidence="1 2" key="1">
    <citation type="journal article" date="2017" name="Environ. Microbiol.">
        <title>Decay of the glycolytic pathway and adaptation to intranuclear parasitism within Enterocytozoonidae microsporidia.</title>
        <authorList>
            <person name="Wiredu Boakye D."/>
            <person name="Jaroenlak P."/>
            <person name="Prachumwat A."/>
            <person name="Williams T.A."/>
            <person name="Bateman K.S."/>
            <person name="Itsathitphaisarn O."/>
            <person name="Sritunyalucksana K."/>
            <person name="Paszkiewicz K.H."/>
            <person name="Moore K.A."/>
            <person name="Stentiford G.D."/>
            <person name="Williams B.A."/>
        </authorList>
    </citation>
    <scope>NUCLEOTIDE SEQUENCE [LARGE SCALE GENOMIC DNA]</scope>
    <source>
        <strain evidence="1 2">TH1</strain>
    </source>
</reference>
<gene>
    <name evidence="1" type="ORF">EHP00_1319</name>
</gene>
<accession>A0A1W0E5D3</accession>
<dbReference type="OrthoDB" id="9975114at2759"/>
<evidence type="ECO:0000313" key="2">
    <source>
        <dbReference type="Proteomes" id="UP000192758"/>
    </source>
</evidence>
<dbReference type="Gene3D" id="2.30.30.30">
    <property type="match status" value="1"/>
</dbReference>
<dbReference type="Proteomes" id="UP000192758">
    <property type="component" value="Unassembled WGS sequence"/>
</dbReference>
<dbReference type="VEuPathDB" id="MicrosporidiaDB:EHP00_1319"/>